<gene>
    <name evidence="1" type="ORF">GCM10007894_04530</name>
</gene>
<dbReference type="SUPFAM" id="SSF53474">
    <property type="entry name" value="alpha/beta-Hydrolases"/>
    <property type="match status" value="1"/>
</dbReference>
<protein>
    <submittedName>
        <fullName evidence="1">Esterase</fullName>
    </submittedName>
</protein>
<dbReference type="AlphaFoldDB" id="A0AA37WY23"/>
<evidence type="ECO:0000313" key="1">
    <source>
        <dbReference type="EMBL" id="GLS82476.1"/>
    </source>
</evidence>
<dbReference type="Pfam" id="PF05728">
    <property type="entry name" value="UPF0227"/>
    <property type="match status" value="1"/>
</dbReference>
<dbReference type="RefSeq" id="WP_095498027.1">
    <property type="nucleotide sequence ID" value="NZ_BSPO01000001.1"/>
</dbReference>
<sequence length="194" mass="21901">MLLYLHGFASSPESLKAQQTLAFVTQHFPKLRVHIPQLGSEPLQVQQQLCDIVESELARGEPLRFIGSSLGGYLSNYLCQRYGGKAVLVNPAVRPYELLEDYIGTQVNSYSGEAFEVKPEHMQQLKQMDTEVVEQPANYLVLLQSADEVLDYRQALWKYQSAELIVEPGGDHSFQGYERHLSAIAKFLELNAIE</sequence>
<dbReference type="EMBL" id="BSPO01000001">
    <property type="protein sequence ID" value="GLS82476.1"/>
    <property type="molecule type" value="Genomic_DNA"/>
</dbReference>
<dbReference type="InterPro" id="IPR008886">
    <property type="entry name" value="UPF0227/Esterase_YqiA"/>
</dbReference>
<dbReference type="InterPro" id="IPR029058">
    <property type="entry name" value="AB_hydrolase_fold"/>
</dbReference>
<dbReference type="PANTHER" id="PTHR35602:SF3">
    <property type="entry name" value="ESTERASE YQIA"/>
    <property type="match status" value="1"/>
</dbReference>
<comment type="caution">
    <text evidence="1">The sequence shown here is derived from an EMBL/GenBank/DDBJ whole genome shotgun (WGS) entry which is preliminary data.</text>
</comment>
<accession>A0AA37WY23</accession>
<organism evidence="1 2">
    <name type="scientific">Paraferrimonas haliotis</name>
    <dbReference type="NCBI Taxonomy" id="2013866"/>
    <lineage>
        <taxon>Bacteria</taxon>
        <taxon>Pseudomonadati</taxon>
        <taxon>Pseudomonadota</taxon>
        <taxon>Gammaproteobacteria</taxon>
        <taxon>Alteromonadales</taxon>
        <taxon>Ferrimonadaceae</taxon>
        <taxon>Paraferrimonas</taxon>
    </lineage>
</organism>
<dbReference type="Proteomes" id="UP001157439">
    <property type="component" value="Unassembled WGS sequence"/>
</dbReference>
<evidence type="ECO:0000313" key="2">
    <source>
        <dbReference type="Proteomes" id="UP001157439"/>
    </source>
</evidence>
<keyword evidence="2" id="KW-1185">Reference proteome</keyword>
<name>A0AA37WY23_9GAMM</name>
<dbReference type="PANTHER" id="PTHR35602">
    <property type="entry name" value="ESTERASE YQIA-RELATED"/>
    <property type="match status" value="1"/>
</dbReference>
<proteinExistence type="predicted"/>
<reference evidence="1 2" key="1">
    <citation type="journal article" date="2014" name="Int. J. Syst. Evol. Microbiol.">
        <title>Complete genome sequence of Corynebacterium casei LMG S-19264T (=DSM 44701T), isolated from a smear-ripened cheese.</title>
        <authorList>
            <consortium name="US DOE Joint Genome Institute (JGI-PGF)"/>
            <person name="Walter F."/>
            <person name="Albersmeier A."/>
            <person name="Kalinowski J."/>
            <person name="Ruckert C."/>
        </authorList>
    </citation>
    <scope>NUCLEOTIDE SEQUENCE [LARGE SCALE GENOMIC DNA]</scope>
    <source>
        <strain evidence="1 2">NBRC 112785</strain>
    </source>
</reference>
<dbReference type="Gene3D" id="3.40.50.1820">
    <property type="entry name" value="alpha/beta hydrolase"/>
    <property type="match status" value="1"/>
</dbReference>